<keyword evidence="2" id="KW-1185">Reference proteome</keyword>
<dbReference type="EMBL" id="VFMN01000001">
    <property type="protein sequence ID" value="TQJ08064.1"/>
    <property type="molecule type" value="Genomic_DNA"/>
</dbReference>
<accession>A0A542DYQ9</accession>
<organism evidence="1 2">
    <name type="scientific">Lapillicoccus jejuensis</name>
    <dbReference type="NCBI Taxonomy" id="402171"/>
    <lineage>
        <taxon>Bacteria</taxon>
        <taxon>Bacillati</taxon>
        <taxon>Actinomycetota</taxon>
        <taxon>Actinomycetes</taxon>
        <taxon>Micrococcales</taxon>
        <taxon>Intrasporangiaceae</taxon>
        <taxon>Lapillicoccus</taxon>
    </lineage>
</organism>
<protein>
    <recommendedName>
        <fullName evidence="3">ParB-like nuclease family protein</fullName>
    </recommendedName>
</protein>
<dbReference type="Proteomes" id="UP000317893">
    <property type="component" value="Unassembled WGS sequence"/>
</dbReference>
<dbReference type="RefSeq" id="WP_170185577.1">
    <property type="nucleotide sequence ID" value="NZ_BAAAPR010000002.1"/>
</dbReference>
<evidence type="ECO:0008006" key="3">
    <source>
        <dbReference type="Google" id="ProtNLM"/>
    </source>
</evidence>
<name>A0A542DYQ9_9MICO</name>
<gene>
    <name evidence="1" type="ORF">FB458_1143</name>
</gene>
<reference evidence="1 2" key="1">
    <citation type="submission" date="2019-06" db="EMBL/GenBank/DDBJ databases">
        <title>Sequencing the genomes of 1000 actinobacteria strains.</title>
        <authorList>
            <person name="Klenk H.-P."/>
        </authorList>
    </citation>
    <scope>NUCLEOTIDE SEQUENCE [LARGE SCALE GENOMIC DNA]</scope>
    <source>
        <strain evidence="1 2">DSM 18607</strain>
    </source>
</reference>
<evidence type="ECO:0000313" key="2">
    <source>
        <dbReference type="Proteomes" id="UP000317893"/>
    </source>
</evidence>
<dbReference type="InterPro" id="IPR036086">
    <property type="entry name" value="ParB/Sulfiredoxin_sf"/>
</dbReference>
<dbReference type="SUPFAM" id="SSF110849">
    <property type="entry name" value="ParB/Sulfiredoxin"/>
    <property type="match status" value="1"/>
</dbReference>
<dbReference type="AlphaFoldDB" id="A0A542DYQ9"/>
<proteinExistence type="predicted"/>
<comment type="caution">
    <text evidence="1">The sequence shown here is derived from an EMBL/GenBank/DDBJ whole genome shotgun (WGS) entry which is preliminary data.</text>
</comment>
<evidence type="ECO:0000313" key="1">
    <source>
        <dbReference type="EMBL" id="TQJ08064.1"/>
    </source>
</evidence>
<sequence length="117" mass="13029">MPMTEKCSLDRPSGRAFWWTPTLWAASGSLPVRPVPVSDFPELDEDCWFSGRAPSVREVAEHARRIERADLAHPVILSAAGELMDGGHRLAKAWLLGLKHVDAVRFAVDPEPDWVES</sequence>